<dbReference type="SUPFAM" id="SSF53448">
    <property type="entry name" value="Nucleotide-diphospho-sugar transferases"/>
    <property type="match status" value="1"/>
</dbReference>
<evidence type="ECO:0000259" key="1">
    <source>
        <dbReference type="Pfam" id="PF00535"/>
    </source>
</evidence>
<dbReference type="Pfam" id="PF00535">
    <property type="entry name" value="Glycos_transf_2"/>
    <property type="match status" value="1"/>
</dbReference>
<dbReference type="InterPro" id="IPR001173">
    <property type="entry name" value="Glyco_trans_2-like"/>
</dbReference>
<feature type="domain" description="Glycosyltransferase 2-like" evidence="1">
    <location>
        <begin position="5"/>
        <end position="133"/>
    </location>
</feature>
<name>A0ABS6XAU3_9BACT</name>
<keyword evidence="2" id="KW-0808">Transferase</keyword>
<accession>A0ABS6XAU3</accession>
<evidence type="ECO:0000313" key="3">
    <source>
        <dbReference type="Proteomes" id="UP000774935"/>
    </source>
</evidence>
<reference evidence="2 3" key="1">
    <citation type="submission" date="2021-07" db="EMBL/GenBank/DDBJ databases">
        <authorList>
            <person name="Kim M.K."/>
        </authorList>
    </citation>
    <scope>NUCLEOTIDE SEQUENCE [LARGE SCALE GENOMIC DNA]</scope>
    <source>
        <strain evidence="2 3">HLY7-15</strain>
    </source>
</reference>
<dbReference type="Proteomes" id="UP000774935">
    <property type="component" value="Unassembled WGS sequence"/>
</dbReference>
<dbReference type="Gene3D" id="3.90.550.10">
    <property type="entry name" value="Spore Coat Polysaccharide Biosynthesis Protein SpsA, Chain A"/>
    <property type="match status" value="1"/>
</dbReference>
<comment type="caution">
    <text evidence="2">The sequence shown here is derived from an EMBL/GenBank/DDBJ whole genome shotgun (WGS) entry which is preliminary data.</text>
</comment>
<dbReference type="EMBL" id="JAHWXQ010000002">
    <property type="protein sequence ID" value="MBW3365114.1"/>
    <property type="molecule type" value="Genomic_DNA"/>
</dbReference>
<proteinExistence type="predicted"/>
<dbReference type="EC" id="2.4.-.-" evidence="2"/>
<dbReference type="PANTHER" id="PTHR22916:SF3">
    <property type="entry name" value="UDP-GLCNAC:BETAGAL BETA-1,3-N-ACETYLGLUCOSAMINYLTRANSFERASE-LIKE PROTEIN 1"/>
    <property type="match status" value="1"/>
</dbReference>
<dbReference type="GO" id="GO:0016757">
    <property type="term" value="F:glycosyltransferase activity"/>
    <property type="evidence" value="ECO:0007669"/>
    <property type="project" value="UniProtKB-KW"/>
</dbReference>
<dbReference type="InterPro" id="IPR029044">
    <property type="entry name" value="Nucleotide-diphossugar_trans"/>
</dbReference>
<organism evidence="2 3">
    <name type="scientific">Pontibacter populi</name>
    <dbReference type="NCBI Taxonomy" id="890055"/>
    <lineage>
        <taxon>Bacteria</taxon>
        <taxon>Pseudomonadati</taxon>
        <taxon>Bacteroidota</taxon>
        <taxon>Cytophagia</taxon>
        <taxon>Cytophagales</taxon>
        <taxon>Hymenobacteraceae</taxon>
        <taxon>Pontibacter</taxon>
    </lineage>
</organism>
<evidence type="ECO:0000313" key="2">
    <source>
        <dbReference type="EMBL" id="MBW3365114.1"/>
    </source>
</evidence>
<keyword evidence="2" id="KW-0328">Glycosyltransferase</keyword>
<dbReference type="RefSeq" id="WP_199109637.1">
    <property type="nucleotide sequence ID" value="NZ_JAHWXQ010000002.1"/>
</dbReference>
<sequence length="352" mass="41004">MPALTVLMPVFNAERFLSEAIDSILQQTFQDFEFIIIDDGSSDKSVSIIQSYSDPRIRFYANKENIGISETLNKGIKLAEAPWIARMDADDISYPERLEKQMAYLEANPDCGMVSTQTRVISETGNVLRIDRIRSEHFYYNMAFICWIYHPTVLFSKTAVQEAGMYTATYSEDFELFWQISRRYKIYNLPTILLDYRVTDQSLHQILKRAEYDNAQQEQVLRNLRYYAGNNYNLPSSFIACFRHNFEPLKKELNLDKIIACVKELDYLTECILAKENPNYDATAIRTAAKYKKHYILTNLSDGLPLAQRAYLWLRLESLRTILKLLKSNLINGIKDRSFSNKSRSIMSLHMF</sequence>
<dbReference type="PANTHER" id="PTHR22916">
    <property type="entry name" value="GLYCOSYLTRANSFERASE"/>
    <property type="match status" value="1"/>
</dbReference>
<keyword evidence="3" id="KW-1185">Reference proteome</keyword>
<protein>
    <submittedName>
        <fullName evidence="2">Glycosyltransferase</fullName>
        <ecNumber evidence="2">2.4.-.-</ecNumber>
    </submittedName>
</protein>
<gene>
    <name evidence="2" type="ORF">KYK27_08670</name>
</gene>